<accession>A0A7X9FQP1</accession>
<sequence length="181" mass="20080">LNCQKVIGNQEDDEETLKMPTLNSSDTSNLLMTLNTYTDFLNRIPLGPPLLGDTSSGYGFRRSVFRRGLSFHKGTDFTLENGRMVHATADGTVSKVKFDRTYGKVVDVDHGNGISTRYAHLARSLVSEGQKVARGERIAIAGNSGMSTGPHLHYEVQVNRRSRDPLKFVRLANDLNLILEN</sequence>
<dbReference type="SUPFAM" id="SSF51261">
    <property type="entry name" value="Duplicated hybrid motif"/>
    <property type="match status" value="1"/>
</dbReference>
<dbReference type="GO" id="GO:0004222">
    <property type="term" value="F:metalloendopeptidase activity"/>
    <property type="evidence" value="ECO:0007669"/>
    <property type="project" value="TreeGrafter"/>
</dbReference>
<dbReference type="PANTHER" id="PTHR21666:SF270">
    <property type="entry name" value="MUREIN HYDROLASE ACTIVATOR ENVC"/>
    <property type="match status" value="1"/>
</dbReference>
<dbReference type="Proteomes" id="UP000524246">
    <property type="component" value="Unassembled WGS sequence"/>
</dbReference>
<name>A0A7X9FQP1_9DELT</name>
<feature type="non-terminal residue" evidence="2">
    <location>
        <position position="1"/>
    </location>
</feature>
<evidence type="ECO:0000313" key="2">
    <source>
        <dbReference type="EMBL" id="NMC62401.1"/>
    </source>
</evidence>
<reference evidence="2 3" key="1">
    <citation type="journal article" date="2020" name="Biotechnol. Biofuels">
        <title>New insights from the biogas microbiome by comprehensive genome-resolved metagenomics of nearly 1600 species originating from multiple anaerobic digesters.</title>
        <authorList>
            <person name="Campanaro S."/>
            <person name="Treu L."/>
            <person name="Rodriguez-R L.M."/>
            <person name="Kovalovszki A."/>
            <person name="Ziels R.M."/>
            <person name="Maus I."/>
            <person name="Zhu X."/>
            <person name="Kougias P.G."/>
            <person name="Basile A."/>
            <person name="Luo G."/>
            <person name="Schluter A."/>
            <person name="Konstantinidis K.T."/>
            <person name="Angelidaki I."/>
        </authorList>
    </citation>
    <scope>NUCLEOTIDE SEQUENCE [LARGE SCALE GENOMIC DNA]</scope>
    <source>
        <strain evidence="2">AS27yjCOA_65</strain>
    </source>
</reference>
<dbReference type="EMBL" id="JAAZON010000186">
    <property type="protein sequence ID" value="NMC62401.1"/>
    <property type="molecule type" value="Genomic_DNA"/>
</dbReference>
<dbReference type="Pfam" id="PF01551">
    <property type="entry name" value="Peptidase_M23"/>
    <property type="match status" value="1"/>
</dbReference>
<feature type="domain" description="M23ase beta-sheet core" evidence="1">
    <location>
        <begin position="71"/>
        <end position="165"/>
    </location>
</feature>
<gene>
    <name evidence="2" type="ORF">GYA55_04465</name>
</gene>
<dbReference type="InterPro" id="IPR050570">
    <property type="entry name" value="Cell_wall_metabolism_enzyme"/>
</dbReference>
<protein>
    <submittedName>
        <fullName evidence="2">M23 family metallopeptidase</fullName>
    </submittedName>
</protein>
<comment type="caution">
    <text evidence="2">The sequence shown here is derived from an EMBL/GenBank/DDBJ whole genome shotgun (WGS) entry which is preliminary data.</text>
</comment>
<evidence type="ECO:0000313" key="3">
    <source>
        <dbReference type="Proteomes" id="UP000524246"/>
    </source>
</evidence>
<proteinExistence type="predicted"/>
<dbReference type="PANTHER" id="PTHR21666">
    <property type="entry name" value="PEPTIDASE-RELATED"/>
    <property type="match status" value="1"/>
</dbReference>
<dbReference type="CDD" id="cd12797">
    <property type="entry name" value="M23_peptidase"/>
    <property type="match status" value="1"/>
</dbReference>
<organism evidence="2 3">
    <name type="scientific">SAR324 cluster bacterium</name>
    <dbReference type="NCBI Taxonomy" id="2024889"/>
    <lineage>
        <taxon>Bacteria</taxon>
        <taxon>Deltaproteobacteria</taxon>
        <taxon>SAR324 cluster</taxon>
    </lineage>
</organism>
<dbReference type="InterPro" id="IPR016047">
    <property type="entry name" value="M23ase_b-sheet_dom"/>
</dbReference>
<evidence type="ECO:0000259" key="1">
    <source>
        <dbReference type="Pfam" id="PF01551"/>
    </source>
</evidence>
<dbReference type="Gene3D" id="2.70.70.10">
    <property type="entry name" value="Glucose Permease (Domain IIA)"/>
    <property type="match status" value="1"/>
</dbReference>
<dbReference type="AlphaFoldDB" id="A0A7X9FQP1"/>
<dbReference type="InterPro" id="IPR011055">
    <property type="entry name" value="Dup_hybrid_motif"/>
</dbReference>